<dbReference type="CDD" id="cd02226">
    <property type="entry name" value="cupin_YdbB-like"/>
    <property type="match status" value="1"/>
</dbReference>
<dbReference type="Gene3D" id="2.60.120.10">
    <property type="entry name" value="Jelly Rolls"/>
    <property type="match status" value="1"/>
</dbReference>
<dbReference type="OrthoDB" id="9794183at2"/>
<dbReference type="InterPro" id="IPR011051">
    <property type="entry name" value="RmlC_Cupin_sf"/>
</dbReference>
<dbReference type="PANTHER" id="PTHR36114:SF1">
    <property type="entry name" value="16.7 KDA PROTEIN IN WHIE LOCUS"/>
    <property type="match status" value="1"/>
</dbReference>
<dbReference type="RefSeq" id="WP_159806694.1">
    <property type="nucleotide sequence ID" value="NZ_BLJE01000002.1"/>
</dbReference>
<gene>
    <name evidence="2" type="ORF">KIN_21360</name>
</gene>
<dbReference type="GO" id="GO:0016853">
    <property type="term" value="F:isomerase activity"/>
    <property type="evidence" value="ECO:0007669"/>
    <property type="project" value="UniProtKB-KW"/>
</dbReference>
<dbReference type="PANTHER" id="PTHR36114">
    <property type="entry name" value="16.7 KDA PROTEIN IN WHIE LOCUS"/>
    <property type="match status" value="1"/>
</dbReference>
<dbReference type="Proteomes" id="UP000436822">
    <property type="component" value="Unassembled WGS sequence"/>
</dbReference>
<evidence type="ECO:0000259" key="1">
    <source>
        <dbReference type="Pfam" id="PF07883"/>
    </source>
</evidence>
<accession>A0A6N6JIP7</accession>
<keyword evidence="2" id="KW-0413">Isomerase</keyword>
<evidence type="ECO:0000313" key="2">
    <source>
        <dbReference type="EMBL" id="GFE65062.1"/>
    </source>
</evidence>
<dbReference type="SUPFAM" id="SSF51182">
    <property type="entry name" value="RmlC-like cupins"/>
    <property type="match status" value="1"/>
</dbReference>
<dbReference type="AlphaFoldDB" id="A0A6N6JIP7"/>
<dbReference type="Pfam" id="PF07883">
    <property type="entry name" value="Cupin_2"/>
    <property type="match status" value="1"/>
</dbReference>
<dbReference type="InterPro" id="IPR014710">
    <property type="entry name" value="RmlC-like_jellyroll"/>
</dbReference>
<keyword evidence="3" id="KW-1185">Reference proteome</keyword>
<name>A0A6N6JIP7_9RHOB</name>
<reference evidence="2 3" key="1">
    <citation type="submission" date="2019-12" db="EMBL/GenBank/DDBJ databases">
        <title>Litoreibacter badius sp. nov., a novel bacteriochlorophyll a-containing bacterium in the genus Litoreibacter.</title>
        <authorList>
            <person name="Kanamuro M."/>
            <person name="Takabe Y."/>
            <person name="Mori K."/>
            <person name="Takaichi S."/>
            <person name="Hanada S."/>
        </authorList>
    </citation>
    <scope>NUCLEOTIDE SEQUENCE [LARGE SCALE GENOMIC DNA]</scope>
    <source>
        <strain evidence="2 3">K6</strain>
    </source>
</reference>
<dbReference type="InterPro" id="IPR013096">
    <property type="entry name" value="Cupin_2"/>
</dbReference>
<feature type="domain" description="Cupin type-2" evidence="1">
    <location>
        <begin position="31"/>
        <end position="97"/>
    </location>
</feature>
<protein>
    <submittedName>
        <fullName evidence="2">Mannose-6-phosphate isomerase</fullName>
    </submittedName>
</protein>
<sequence length="117" mass="12890">MEAVNLQQKLSLFETHWDPKIVARYNDNDIMVVKFQGEFPFHKHDDSDDFFLVIEGTVTMDYEDGSPVSMGPGELCVVPAGVVHRPRAETEAKVLLIEPAGLPNTGDPATAAPKPKI</sequence>
<dbReference type="EMBL" id="BLJE01000002">
    <property type="protein sequence ID" value="GFE65062.1"/>
    <property type="molecule type" value="Genomic_DNA"/>
</dbReference>
<organism evidence="2 3">
    <name type="scientific">Litoreibacter roseus</name>
    <dbReference type="NCBI Taxonomy" id="2601869"/>
    <lineage>
        <taxon>Bacteria</taxon>
        <taxon>Pseudomonadati</taxon>
        <taxon>Pseudomonadota</taxon>
        <taxon>Alphaproteobacteria</taxon>
        <taxon>Rhodobacterales</taxon>
        <taxon>Roseobacteraceae</taxon>
        <taxon>Litoreibacter</taxon>
    </lineage>
</organism>
<dbReference type="InterPro" id="IPR052044">
    <property type="entry name" value="PKS_Associated_Protein"/>
</dbReference>
<proteinExistence type="predicted"/>
<comment type="caution">
    <text evidence="2">The sequence shown here is derived from an EMBL/GenBank/DDBJ whole genome shotgun (WGS) entry which is preliminary data.</text>
</comment>
<evidence type="ECO:0000313" key="3">
    <source>
        <dbReference type="Proteomes" id="UP000436822"/>
    </source>
</evidence>